<protein>
    <submittedName>
        <fullName evidence="3">Uncharacterized protein</fullName>
    </submittedName>
</protein>
<feature type="region of interest" description="Disordered" evidence="2">
    <location>
        <begin position="1"/>
        <end position="58"/>
    </location>
</feature>
<accession>A0A1C7NNB6</accession>
<dbReference type="InParanoid" id="A0A1C7NNB6"/>
<evidence type="ECO:0000313" key="4">
    <source>
        <dbReference type="Proteomes" id="UP000093000"/>
    </source>
</evidence>
<keyword evidence="1" id="KW-0175">Coiled coil</keyword>
<keyword evidence="4" id="KW-1185">Reference proteome</keyword>
<evidence type="ECO:0000313" key="3">
    <source>
        <dbReference type="EMBL" id="OBZ90595.1"/>
    </source>
</evidence>
<sequence>MSVLVQMNVKRVEPSPSLHSSFSDRSTQRSLSRDDRSASLSKKPTRIARPSNLKEHKTHAIETNQKDELLTKLKTAFADLIETPVNSTKTEDAYIELIKRQLGTQSARIKRLERALKEQEQHTKDDQDTVLFLLDQYPQAMSLYRQQIEQEQYDQQLTLCIEQFELQKQRMIAEYQRNFDILKSKYRSRFDDIVERMISDPSRLDDEWARRVQRDADERIQEFKRKMLLQQKLNRI</sequence>
<evidence type="ECO:0000256" key="2">
    <source>
        <dbReference type="SAM" id="MobiDB-lite"/>
    </source>
</evidence>
<dbReference type="OrthoDB" id="2280915at2759"/>
<name>A0A1C7NNB6_9FUNG</name>
<dbReference type="Proteomes" id="UP000093000">
    <property type="component" value="Unassembled WGS sequence"/>
</dbReference>
<gene>
    <name evidence="3" type="ORF">A0J61_01353</name>
</gene>
<proteinExistence type="predicted"/>
<feature type="coiled-coil region" evidence="1">
    <location>
        <begin position="95"/>
        <end position="129"/>
    </location>
</feature>
<dbReference type="AlphaFoldDB" id="A0A1C7NNB6"/>
<evidence type="ECO:0000256" key="1">
    <source>
        <dbReference type="SAM" id="Coils"/>
    </source>
</evidence>
<dbReference type="EMBL" id="LUGH01000042">
    <property type="protein sequence ID" value="OBZ90595.1"/>
    <property type="molecule type" value="Genomic_DNA"/>
</dbReference>
<comment type="caution">
    <text evidence="3">The sequence shown here is derived from an EMBL/GenBank/DDBJ whole genome shotgun (WGS) entry which is preliminary data.</text>
</comment>
<reference evidence="3 4" key="1">
    <citation type="submission" date="2016-03" db="EMBL/GenBank/DDBJ databases">
        <title>Choanephora cucurbitarum.</title>
        <authorList>
            <person name="Min B."/>
            <person name="Park H."/>
            <person name="Park J.-H."/>
            <person name="Shin H.-D."/>
            <person name="Choi I.-G."/>
        </authorList>
    </citation>
    <scope>NUCLEOTIDE SEQUENCE [LARGE SCALE GENOMIC DNA]</scope>
    <source>
        <strain evidence="3 4">KUS-F28377</strain>
    </source>
</reference>
<organism evidence="3 4">
    <name type="scientific">Choanephora cucurbitarum</name>
    <dbReference type="NCBI Taxonomy" id="101091"/>
    <lineage>
        <taxon>Eukaryota</taxon>
        <taxon>Fungi</taxon>
        <taxon>Fungi incertae sedis</taxon>
        <taxon>Mucoromycota</taxon>
        <taxon>Mucoromycotina</taxon>
        <taxon>Mucoromycetes</taxon>
        <taxon>Mucorales</taxon>
        <taxon>Mucorineae</taxon>
        <taxon>Choanephoraceae</taxon>
        <taxon>Choanephoroideae</taxon>
        <taxon>Choanephora</taxon>
    </lineage>
</organism>